<keyword evidence="3" id="KW-0805">Transcription regulation</keyword>
<evidence type="ECO:0000259" key="6">
    <source>
        <dbReference type="Pfam" id="PF17900"/>
    </source>
</evidence>
<evidence type="ECO:0000259" key="5">
    <source>
        <dbReference type="Pfam" id="PF01433"/>
    </source>
</evidence>
<dbReference type="PANTHER" id="PTHR15137">
    <property type="entry name" value="TRANSCRIPTION INITIATION FACTOR TFIID"/>
    <property type="match status" value="1"/>
</dbReference>
<evidence type="ECO:0000313" key="7">
    <source>
        <dbReference type="EMBL" id="TMM52106.1"/>
    </source>
</evidence>
<dbReference type="GO" id="GO:0006367">
    <property type="term" value="P:transcription initiation at RNA polymerase II promoter"/>
    <property type="evidence" value="ECO:0007669"/>
    <property type="project" value="TreeGrafter"/>
</dbReference>
<dbReference type="GO" id="GO:0003682">
    <property type="term" value="F:chromatin binding"/>
    <property type="evidence" value="ECO:0007669"/>
    <property type="project" value="TreeGrafter"/>
</dbReference>
<dbReference type="Pfam" id="PF13646">
    <property type="entry name" value="HEAT_2"/>
    <property type="match status" value="1"/>
</dbReference>
<dbReference type="PANTHER" id="PTHR15137:SF9">
    <property type="entry name" value="TRANSCRIPTION INITIATION FACTOR TFIID SUBUNIT 2"/>
    <property type="match status" value="1"/>
</dbReference>
<dbReference type="InterPro" id="IPR045357">
    <property type="entry name" value="Aminopeptidase_N-like_N"/>
</dbReference>
<comment type="caution">
    <text evidence="7">The sequence shown here is derived from an EMBL/GenBank/DDBJ whole genome shotgun (WGS) entry which is preliminary data.</text>
</comment>
<evidence type="ECO:0000313" key="8">
    <source>
        <dbReference type="Proteomes" id="UP000310314"/>
    </source>
</evidence>
<dbReference type="EMBL" id="VATY01000006">
    <property type="protein sequence ID" value="TMM52106.1"/>
    <property type="molecule type" value="Genomic_DNA"/>
</dbReference>
<dbReference type="GO" id="GO:0008237">
    <property type="term" value="F:metallopeptidase activity"/>
    <property type="evidence" value="ECO:0007669"/>
    <property type="project" value="InterPro"/>
</dbReference>
<dbReference type="Gene3D" id="1.10.390.10">
    <property type="entry name" value="Neutral Protease Domain 2"/>
    <property type="match status" value="1"/>
</dbReference>
<dbReference type="SUPFAM" id="SSF55486">
    <property type="entry name" value="Metalloproteases ('zincins'), catalytic domain"/>
    <property type="match status" value="1"/>
</dbReference>
<dbReference type="Gene3D" id="1.25.10.10">
    <property type="entry name" value="Leucine-rich Repeat Variant"/>
    <property type="match status" value="1"/>
</dbReference>
<gene>
    <name evidence="7" type="ORF">FEE95_20670</name>
</gene>
<proteinExistence type="inferred from homology"/>
<keyword evidence="4" id="KW-0804">Transcription</keyword>
<dbReference type="InterPro" id="IPR014782">
    <property type="entry name" value="Peptidase_M1_dom"/>
</dbReference>
<dbReference type="SUPFAM" id="SSF48371">
    <property type="entry name" value="ARM repeat"/>
    <property type="match status" value="1"/>
</dbReference>
<dbReference type="SUPFAM" id="SSF63737">
    <property type="entry name" value="Leukotriene A4 hydrolase N-terminal domain"/>
    <property type="match status" value="1"/>
</dbReference>
<dbReference type="Pfam" id="PF01433">
    <property type="entry name" value="Peptidase_M1"/>
    <property type="match status" value="1"/>
</dbReference>
<evidence type="ECO:0000256" key="1">
    <source>
        <dbReference type="ARBA" id="ARBA00010937"/>
    </source>
</evidence>
<dbReference type="Pfam" id="PF17900">
    <property type="entry name" value="Peptidase_M1_N"/>
    <property type="match status" value="1"/>
</dbReference>
<accession>A0A5S3PDS6</accession>
<dbReference type="InterPro" id="IPR016024">
    <property type="entry name" value="ARM-type_fold"/>
</dbReference>
<evidence type="ECO:0000256" key="4">
    <source>
        <dbReference type="ARBA" id="ARBA00023163"/>
    </source>
</evidence>
<keyword evidence="8" id="KW-1185">Reference proteome</keyword>
<dbReference type="GO" id="GO:0000976">
    <property type="term" value="F:transcription cis-regulatory region binding"/>
    <property type="evidence" value="ECO:0007669"/>
    <property type="project" value="TreeGrafter"/>
</dbReference>
<reference evidence="7 8" key="1">
    <citation type="submission" date="2019-05" db="EMBL/GenBank/DDBJ databases">
        <authorList>
            <person name="Zhang J.-Y."/>
            <person name="Feg X."/>
            <person name="Du Z.-J."/>
        </authorList>
    </citation>
    <scope>NUCLEOTIDE SEQUENCE [LARGE SCALE GENOMIC DNA]</scope>
    <source>
        <strain evidence="7 8">RZ26</strain>
    </source>
</reference>
<dbReference type="RefSeq" id="WP_138659949.1">
    <property type="nucleotide sequence ID" value="NZ_VATY01000006.1"/>
</dbReference>
<sequence>MKSKMYKPLSTVFLAVYPFIFMFFSCKDKKEISLAVSERVNQERIRKIDMKHQILDLEFDWNQKQVKGSTSITFSNLTTSDTLYLDSGLLSIHTVQLANGTKLDFEYDGSDEENGLKIVLNKPYPPDEDLTVEIDYHSNWVNQSDPSNIWGSFGKGIRFFEPSLTEKERRRQIWAVGEARTNKYWYPCYDAPNDFRTTEFIATVAKPLMAISNGKLIDTKDNEDGTRTFYWKTDTPHANHLTSFVIGEYQNYQQTYGNIELNNYGYPDEYIGTKESVIRLPDMMEFFSNLTDREYPFESYSQIFVQDFGGWKGNMMTSTITENMIDDKTTHEDFLYLWDITESEALAHQWFGNLITVKDWSHSWLSKGFSRHLAAMYNEHKNGREEFLLYQQSPDMNTYLNDWNSNTRNPIVTDDYDDVEAFVNGNSPYIKGALVLNMLRSELGEEKWKRVIKEYVSTYAGKLVSTQDFIAIVNQVNNQQLDWFFNQWVYGIGHPVFKVEHVFDKEQKQLKLHVDQIQKMDSVSHYKQTEFFQGKMKIEIDGKVEEIQLQPIKRNSYVYNLEKKPRFVNFDFEDVWIKQVRSKPSQEELIAELKGSKDVLGKVAAMGKLSTIAKGSTISKELRTKIKNELRKVILSKQYWRTRLNALWQFQGLLPLTSTDGVIAMENETIEMLKKLIKEEKSWLKSNAINVLGLTRDSTYNPIYLEALHDYSDRVVNTAAIAIGKTKNSKAFDALIRLKDKPSWKNQSLISALYGLKELEDPRAYDLAIQSLIDSHNPHWNLGTPIWDHRLAAAHTLVAIDKADKGYPAIYAQFQDALKNENVNDIFYNALQVSILGDPRGQVVFEELYKKFSNNKNALKAIEQLENTFNNSIKN</sequence>
<dbReference type="Proteomes" id="UP000310314">
    <property type="component" value="Unassembled WGS sequence"/>
</dbReference>
<dbReference type="InterPro" id="IPR011989">
    <property type="entry name" value="ARM-like"/>
</dbReference>
<feature type="domain" description="Peptidase M1 membrane alanine aminopeptidase" evidence="5">
    <location>
        <begin position="282"/>
        <end position="488"/>
    </location>
</feature>
<dbReference type="CDD" id="cd09603">
    <property type="entry name" value="M1_APN_like"/>
    <property type="match status" value="1"/>
</dbReference>
<dbReference type="GO" id="GO:0008270">
    <property type="term" value="F:zinc ion binding"/>
    <property type="evidence" value="ECO:0007669"/>
    <property type="project" value="InterPro"/>
</dbReference>
<feature type="domain" description="Aminopeptidase N-like N-terminal" evidence="6">
    <location>
        <begin position="52"/>
        <end position="237"/>
    </location>
</feature>
<comment type="similarity">
    <text evidence="1">Belongs to the TAF2 family.</text>
</comment>
<dbReference type="Gene3D" id="2.60.40.1730">
    <property type="entry name" value="tricorn interacting facor f3 domain"/>
    <property type="match status" value="1"/>
</dbReference>
<dbReference type="InterPro" id="IPR042097">
    <property type="entry name" value="Aminopeptidase_N-like_N_sf"/>
</dbReference>
<dbReference type="InterPro" id="IPR027268">
    <property type="entry name" value="Peptidase_M4/M1_CTD_sf"/>
</dbReference>
<dbReference type="PROSITE" id="PS51257">
    <property type="entry name" value="PROKAR_LIPOPROTEIN"/>
    <property type="match status" value="1"/>
</dbReference>
<organism evidence="7 8">
    <name type="scientific">Maribacter algarum</name>
    <name type="common">ex Zhang et al. 2020</name>
    <dbReference type="NCBI Taxonomy" id="2578118"/>
    <lineage>
        <taxon>Bacteria</taxon>
        <taxon>Pseudomonadati</taxon>
        <taxon>Bacteroidota</taxon>
        <taxon>Flavobacteriia</taxon>
        <taxon>Flavobacteriales</taxon>
        <taxon>Flavobacteriaceae</taxon>
        <taxon>Maribacter</taxon>
    </lineage>
</organism>
<protein>
    <recommendedName>
        <fullName evidence="2">Transcription initiation factor TFIID subunit 2</fullName>
    </recommendedName>
</protein>
<dbReference type="AlphaFoldDB" id="A0A5S3PDS6"/>
<evidence type="ECO:0000256" key="2">
    <source>
        <dbReference type="ARBA" id="ARBA00017363"/>
    </source>
</evidence>
<name>A0A5S3PDS6_9FLAO</name>
<dbReference type="InterPro" id="IPR037813">
    <property type="entry name" value="TAF2"/>
</dbReference>
<evidence type="ECO:0000256" key="3">
    <source>
        <dbReference type="ARBA" id="ARBA00023015"/>
    </source>
</evidence>
<dbReference type="OrthoDB" id="100605at2"/>